<dbReference type="SUPFAM" id="SSF46785">
    <property type="entry name" value="Winged helix' DNA-binding domain"/>
    <property type="match status" value="1"/>
</dbReference>
<dbReference type="GO" id="GO:0003700">
    <property type="term" value="F:DNA-binding transcription factor activity"/>
    <property type="evidence" value="ECO:0007669"/>
    <property type="project" value="InterPro"/>
</dbReference>
<evidence type="ECO:0000256" key="3">
    <source>
        <dbReference type="ARBA" id="ARBA00023163"/>
    </source>
</evidence>
<dbReference type="RefSeq" id="WP_183791025.1">
    <property type="nucleotide sequence ID" value="NZ_JACIDU010000005.1"/>
</dbReference>
<keyword evidence="1" id="KW-0805">Transcription regulation</keyword>
<dbReference type="InterPro" id="IPR011991">
    <property type="entry name" value="ArsR-like_HTH"/>
</dbReference>
<keyword evidence="3" id="KW-0804">Transcription</keyword>
<dbReference type="InterPro" id="IPR036388">
    <property type="entry name" value="WH-like_DNA-bd_sf"/>
</dbReference>
<dbReference type="InterPro" id="IPR001845">
    <property type="entry name" value="HTH_ArsR_DNA-bd_dom"/>
</dbReference>
<accession>A0A7W6K0J1</accession>
<dbReference type="AlphaFoldDB" id="A0A7W6K0J1"/>
<name>A0A7W6K0J1_9HYPH</name>
<dbReference type="InterPro" id="IPR051011">
    <property type="entry name" value="Metal_resp_trans_reg"/>
</dbReference>
<evidence type="ECO:0000256" key="2">
    <source>
        <dbReference type="ARBA" id="ARBA00023125"/>
    </source>
</evidence>
<dbReference type="Gene3D" id="1.10.10.10">
    <property type="entry name" value="Winged helix-like DNA-binding domain superfamily/Winged helix DNA-binding domain"/>
    <property type="match status" value="1"/>
</dbReference>
<dbReference type="Pfam" id="PF01022">
    <property type="entry name" value="HTH_5"/>
    <property type="match status" value="1"/>
</dbReference>
<dbReference type="NCBIfam" id="NF033788">
    <property type="entry name" value="HTH_metalloreg"/>
    <property type="match status" value="1"/>
</dbReference>
<evidence type="ECO:0000259" key="4">
    <source>
        <dbReference type="PROSITE" id="PS50987"/>
    </source>
</evidence>
<keyword evidence="2 5" id="KW-0238">DNA-binding</keyword>
<protein>
    <submittedName>
        <fullName evidence="5">DNA-binding transcriptional ArsR family regulator</fullName>
    </submittedName>
</protein>
<feature type="domain" description="HTH arsR-type" evidence="4">
    <location>
        <begin position="71"/>
        <end position="165"/>
    </location>
</feature>
<proteinExistence type="predicted"/>
<organism evidence="5 6">
    <name type="scientific">Allorhizobium borbori</name>
    <dbReference type="NCBI Taxonomy" id="485907"/>
    <lineage>
        <taxon>Bacteria</taxon>
        <taxon>Pseudomonadati</taxon>
        <taxon>Pseudomonadota</taxon>
        <taxon>Alphaproteobacteria</taxon>
        <taxon>Hyphomicrobiales</taxon>
        <taxon>Rhizobiaceae</taxon>
        <taxon>Rhizobium/Agrobacterium group</taxon>
        <taxon>Allorhizobium</taxon>
    </lineage>
</organism>
<sequence length="165" mass="18138">MLFHTMGFTGKNPLASWRMGETECCIAAMCALTKNVPTIRLPLSHTKQQGHMKPSDKISTQLPPHAADGFMGRVDEVEKLLQAIANTQRVKILTTLKTGERSVGALAEELNMSDSVTSQHLKKLKEARLVSSRRNGKERYYSVTVNCKSQAVFHALDAIADGVSI</sequence>
<keyword evidence="6" id="KW-1185">Reference proteome</keyword>
<dbReference type="PANTHER" id="PTHR43132:SF2">
    <property type="entry name" value="ARSENICAL RESISTANCE OPERON REPRESSOR ARSR-RELATED"/>
    <property type="match status" value="1"/>
</dbReference>
<gene>
    <name evidence="5" type="ORF">GGQ66_001495</name>
</gene>
<dbReference type="CDD" id="cd00090">
    <property type="entry name" value="HTH_ARSR"/>
    <property type="match status" value="1"/>
</dbReference>
<dbReference type="PRINTS" id="PR00778">
    <property type="entry name" value="HTHARSR"/>
</dbReference>
<evidence type="ECO:0000256" key="1">
    <source>
        <dbReference type="ARBA" id="ARBA00023015"/>
    </source>
</evidence>
<reference evidence="5 6" key="1">
    <citation type="submission" date="2020-08" db="EMBL/GenBank/DDBJ databases">
        <title>Genomic Encyclopedia of Type Strains, Phase IV (KMG-IV): sequencing the most valuable type-strain genomes for metagenomic binning, comparative biology and taxonomic classification.</title>
        <authorList>
            <person name="Goeker M."/>
        </authorList>
    </citation>
    <scope>NUCLEOTIDE SEQUENCE [LARGE SCALE GENOMIC DNA]</scope>
    <source>
        <strain evidence="5 6">DSM 26385</strain>
    </source>
</reference>
<dbReference type="PANTHER" id="PTHR43132">
    <property type="entry name" value="ARSENICAL RESISTANCE OPERON REPRESSOR ARSR-RELATED"/>
    <property type="match status" value="1"/>
</dbReference>
<dbReference type="EMBL" id="JACIDU010000005">
    <property type="protein sequence ID" value="MBB4102940.1"/>
    <property type="molecule type" value="Genomic_DNA"/>
</dbReference>
<evidence type="ECO:0000313" key="5">
    <source>
        <dbReference type="EMBL" id="MBB4102940.1"/>
    </source>
</evidence>
<dbReference type="SMART" id="SM00418">
    <property type="entry name" value="HTH_ARSR"/>
    <property type="match status" value="1"/>
</dbReference>
<dbReference type="Proteomes" id="UP000584824">
    <property type="component" value="Unassembled WGS sequence"/>
</dbReference>
<evidence type="ECO:0000313" key="6">
    <source>
        <dbReference type="Proteomes" id="UP000584824"/>
    </source>
</evidence>
<comment type="caution">
    <text evidence="5">The sequence shown here is derived from an EMBL/GenBank/DDBJ whole genome shotgun (WGS) entry which is preliminary data.</text>
</comment>
<dbReference type="PROSITE" id="PS50987">
    <property type="entry name" value="HTH_ARSR_2"/>
    <property type="match status" value="1"/>
</dbReference>
<dbReference type="InterPro" id="IPR036390">
    <property type="entry name" value="WH_DNA-bd_sf"/>
</dbReference>
<dbReference type="GO" id="GO:0003677">
    <property type="term" value="F:DNA binding"/>
    <property type="evidence" value="ECO:0007669"/>
    <property type="project" value="UniProtKB-KW"/>
</dbReference>